<protein>
    <submittedName>
        <fullName evidence="2">Uncharacterized protein</fullName>
    </submittedName>
</protein>
<dbReference type="Proteomes" id="UP001154114">
    <property type="component" value="Chromosome 23"/>
</dbReference>
<sequence>MAASFLHLMLVTAVASRSVANGPKPDIIMSPDLMESIFGPPPSQPIATPFEVTPEMEETVPSEKKSNKKSVKDITVEVKLKICVGAKCDKDGVFVQEDIKLNGANLKKAGDEEPPKSKKEEVQNVTTDAMPPAASGRSALVATECNKTNSSQMILFKLHNLALHRPSTSYAAVLTHILIYLYNTVAVLS</sequence>
<evidence type="ECO:0000313" key="3">
    <source>
        <dbReference type="Proteomes" id="UP001154114"/>
    </source>
</evidence>
<name>A0A9P0FT62_CHRIL</name>
<feature type="chain" id="PRO_5040302388" evidence="1">
    <location>
        <begin position="17"/>
        <end position="189"/>
    </location>
</feature>
<keyword evidence="3" id="KW-1185">Reference proteome</keyword>
<gene>
    <name evidence="2" type="ORF">CINC_LOCUS7535</name>
</gene>
<keyword evidence="1" id="KW-0732">Signal</keyword>
<dbReference type="AlphaFoldDB" id="A0A9P0FT62"/>
<reference evidence="2" key="1">
    <citation type="submission" date="2021-12" db="EMBL/GenBank/DDBJ databases">
        <authorList>
            <person name="King R."/>
        </authorList>
    </citation>
    <scope>NUCLEOTIDE SEQUENCE</scope>
</reference>
<feature type="signal peptide" evidence="1">
    <location>
        <begin position="1"/>
        <end position="16"/>
    </location>
</feature>
<evidence type="ECO:0000256" key="1">
    <source>
        <dbReference type="SAM" id="SignalP"/>
    </source>
</evidence>
<dbReference type="EMBL" id="LR824026">
    <property type="protein sequence ID" value="CAH0597061.1"/>
    <property type="molecule type" value="Genomic_DNA"/>
</dbReference>
<organism evidence="2 3">
    <name type="scientific">Chrysodeixis includens</name>
    <name type="common">Soybean looper</name>
    <name type="synonym">Pseudoplusia includens</name>
    <dbReference type="NCBI Taxonomy" id="689277"/>
    <lineage>
        <taxon>Eukaryota</taxon>
        <taxon>Metazoa</taxon>
        <taxon>Ecdysozoa</taxon>
        <taxon>Arthropoda</taxon>
        <taxon>Hexapoda</taxon>
        <taxon>Insecta</taxon>
        <taxon>Pterygota</taxon>
        <taxon>Neoptera</taxon>
        <taxon>Endopterygota</taxon>
        <taxon>Lepidoptera</taxon>
        <taxon>Glossata</taxon>
        <taxon>Ditrysia</taxon>
        <taxon>Noctuoidea</taxon>
        <taxon>Noctuidae</taxon>
        <taxon>Plusiinae</taxon>
        <taxon>Chrysodeixis</taxon>
    </lineage>
</organism>
<proteinExistence type="predicted"/>
<evidence type="ECO:0000313" key="2">
    <source>
        <dbReference type="EMBL" id="CAH0597061.1"/>
    </source>
</evidence>
<accession>A0A9P0FT62</accession>